<protein>
    <submittedName>
        <fullName evidence="5">MinD superfamily P-loop ATPase, contains an inserted ferredoxin domain</fullName>
    </submittedName>
</protein>
<evidence type="ECO:0000259" key="4">
    <source>
        <dbReference type="PROSITE" id="PS51379"/>
    </source>
</evidence>
<evidence type="ECO:0000256" key="3">
    <source>
        <dbReference type="ARBA" id="ARBA00023014"/>
    </source>
</evidence>
<dbReference type="Pfam" id="PF00037">
    <property type="entry name" value="Fer4"/>
    <property type="match status" value="2"/>
</dbReference>
<accession>A0A1W1V4R7</accession>
<dbReference type="PROSITE" id="PS00198">
    <property type="entry name" value="4FE4S_FER_1"/>
    <property type="match status" value="1"/>
</dbReference>
<dbReference type="CDD" id="cd03110">
    <property type="entry name" value="SIMIBI_bact_arch"/>
    <property type="match status" value="1"/>
</dbReference>
<dbReference type="STRING" id="656914.SAMN00017405_1821"/>
<dbReference type="Gene3D" id="3.40.50.300">
    <property type="entry name" value="P-loop containing nucleotide triphosphate hydrolases"/>
    <property type="match status" value="1"/>
</dbReference>
<dbReference type="GO" id="GO:0046872">
    <property type="term" value="F:metal ion binding"/>
    <property type="evidence" value="ECO:0007669"/>
    <property type="project" value="UniProtKB-KW"/>
</dbReference>
<evidence type="ECO:0000313" key="6">
    <source>
        <dbReference type="Proteomes" id="UP000192731"/>
    </source>
</evidence>
<dbReference type="EMBL" id="FWWT01000015">
    <property type="protein sequence ID" value="SMB88031.1"/>
    <property type="molecule type" value="Genomic_DNA"/>
</dbReference>
<dbReference type="PANTHER" id="PTHR43534:SF1">
    <property type="entry name" value="4FE-4S CLUSTER CONTAINING PARA FAMILY ATPASE PROTEIN"/>
    <property type="match status" value="1"/>
</dbReference>
<dbReference type="Pfam" id="PF01656">
    <property type="entry name" value="CbiA"/>
    <property type="match status" value="1"/>
</dbReference>
<dbReference type="InterPro" id="IPR017896">
    <property type="entry name" value="4Fe4S_Fe-S-bd"/>
</dbReference>
<dbReference type="PROSITE" id="PS51379">
    <property type="entry name" value="4FE4S_FER_2"/>
    <property type="match status" value="2"/>
</dbReference>
<gene>
    <name evidence="5" type="ORF">SAMN00017405_1821</name>
</gene>
<dbReference type="Gene3D" id="3.30.70.20">
    <property type="match status" value="1"/>
</dbReference>
<feature type="domain" description="4Fe-4S ferredoxin-type" evidence="4">
    <location>
        <begin position="59"/>
        <end position="84"/>
    </location>
</feature>
<dbReference type="SUPFAM" id="SSF54862">
    <property type="entry name" value="4Fe-4S ferredoxins"/>
    <property type="match status" value="1"/>
</dbReference>
<dbReference type="PANTHER" id="PTHR43534">
    <property type="entry name" value="MIND SUPERFAMILY P-LOOP ATPASE CONTAINING AN INSERTED FERREDOXIN DOMAIN"/>
    <property type="match status" value="1"/>
</dbReference>
<dbReference type="AlphaFoldDB" id="A0A1W1V4R7"/>
<dbReference type="InterPro" id="IPR027417">
    <property type="entry name" value="P-loop_NTPase"/>
</dbReference>
<dbReference type="RefSeq" id="WP_084052804.1">
    <property type="nucleotide sequence ID" value="NZ_FWWT01000015.1"/>
</dbReference>
<dbReference type="InterPro" id="IPR002586">
    <property type="entry name" value="CobQ/CobB/MinD/ParA_Nub-bd_dom"/>
</dbReference>
<evidence type="ECO:0000256" key="2">
    <source>
        <dbReference type="ARBA" id="ARBA00023004"/>
    </source>
</evidence>
<sequence length="287" mass="31111">MKELVVISGKGGTGKTSLASSLAALAKKHVMVDCDVDAADLHLVLKPNVLESHDYYGGKKAVINYDLCVKCGKCPEVCRFDAINENIEISSLACEGCGACAYICPEKAIKLEDSLSGQWFISDTEYAPMVHARLGIAEDNSGKLVSLIRAKAREIAGKDERDLLIIDGSPGIGCPVIASITGADLVLIVVEPTLSGKHDLERVIGLTKHFHVNAAVVINKFDLNEEMSDEIMKYCKDNDLNFLTKLSYDETVVKAQIAKKPVISFPDAKISSEIKLLFAETLNLLNK</sequence>
<dbReference type="SUPFAM" id="SSF52540">
    <property type="entry name" value="P-loop containing nucleoside triphosphate hydrolases"/>
    <property type="match status" value="1"/>
</dbReference>
<dbReference type="OrthoDB" id="9778602at2"/>
<evidence type="ECO:0000313" key="5">
    <source>
        <dbReference type="EMBL" id="SMB88031.1"/>
    </source>
</evidence>
<reference evidence="5 6" key="1">
    <citation type="submission" date="2017-04" db="EMBL/GenBank/DDBJ databases">
        <authorList>
            <person name="Afonso C.L."/>
            <person name="Miller P.J."/>
            <person name="Scott M.A."/>
            <person name="Spackman E."/>
            <person name="Goraichik I."/>
            <person name="Dimitrov K.M."/>
            <person name="Suarez D.L."/>
            <person name="Swayne D.E."/>
        </authorList>
    </citation>
    <scope>NUCLEOTIDE SEQUENCE [LARGE SCALE GENOMIC DNA]</scope>
    <source>
        <strain evidence="5 6">DSM 11270</strain>
    </source>
</reference>
<dbReference type="Proteomes" id="UP000192731">
    <property type="component" value="Unassembled WGS sequence"/>
</dbReference>
<dbReference type="InterPro" id="IPR017900">
    <property type="entry name" value="4Fe4S_Fe_S_CS"/>
</dbReference>
<organism evidence="5 6">
    <name type="scientific">Desulfonispora thiosulfatigenes DSM 11270</name>
    <dbReference type="NCBI Taxonomy" id="656914"/>
    <lineage>
        <taxon>Bacteria</taxon>
        <taxon>Bacillati</taxon>
        <taxon>Bacillota</taxon>
        <taxon>Clostridia</taxon>
        <taxon>Eubacteriales</taxon>
        <taxon>Peptococcaceae</taxon>
        <taxon>Desulfonispora</taxon>
    </lineage>
</organism>
<evidence type="ECO:0000256" key="1">
    <source>
        <dbReference type="ARBA" id="ARBA00022723"/>
    </source>
</evidence>
<keyword evidence="3" id="KW-0411">Iron-sulfur</keyword>
<keyword evidence="6" id="KW-1185">Reference proteome</keyword>
<keyword evidence="2" id="KW-0408">Iron</keyword>
<keyword evidence="1" id="KW-0479">Metal-binding</keyword>
<feature type="domain" description="4Fe-4S ferredoxin-type" evidence="4">
    <location>
        <begin position="85"/>
        <end position="114"/>
    </location>
</feature>
<dbReference type="GO" id="GO:0051536">
    <property type="term" value="F:iron-sulfur cluster binding"/>
    <property type="evidence" value="ECO:0007669"/>
    <property type="project" value="UniProtKB-KW"/>
</dbReference>
<proteinExistence type="predicted"/>
<name>A0A1W1V4R7_DESTI</name>